<dbReference type="Pfam" id="PF00620">
    <property type="entry name" value="RhoGAP"/>
    <property type="match status" value="1"/>
</dbReference>
<evidence type="ECO:0000313" key="3">
    <source>
        <dbReference type="EMBL" id="GIY46314.1"/>
    </source>
</evidence>
<feature type="region of interest" description="Disordered" evidence="1">
    <location>
        <begin position="526"/>
        <end position="560"/>
    </location>
</feature>
<protein>
    <submittedName>
        <fullName evidence="3">Rho GTPase-activating protein 21</fullName>
    </submittedName>
</protein>
<dbReference type="SMART" id="SM00324">
    <property type="entry name" value="RhoGAP"/>
    <property type="match status" value="1"/>
</dbReference>
<comment type="caution">
    <text evidence="3">The sequence shown here is derived from an EMBL/GenBank/DDBJ whole genome shotgun (WGS) entry which is preliminary data.</text>
</comment>
<dbReference type="Gene3D" id="1.10.555.10">
    <property type="entry name" value="Rho GTPase activation protein"/>
    <property type="match status" value="1"/>
</dbReference>
<evidence type="ECO:0000313" key="4">
    <source>
        <dbReference type="Proteomes" id="UP001054945"/>
    </source>
</evidence>
<dbReference type="PANTHER" id="PTHR23175">
    <property type="entry name" value="PDZ DOMAIN-CONTAINING PROTEIN"/>
    <property type="match status" value="1"/>
</dbReference>
<feature type="compositionally biased region" description="Basic and acidic residues" evidence="1">
    <location>
        <begin position="526"/>
        <end position="544"/>
    </location>
</feature>
<feature type="compositionally biased region" description="Low complexity" evidence="1">
    <location>
        <begin position="351"/>
        <end position="371"/>
    </location>
</feature>
<organism evidence="3 4">
    <name type="scientific">Caerostris extrusa</name>
    <name type="common">Bark spider</name>
    <name type="synonym">Caerostris bankana</name>
    <dbReference type="NCBI Taxonomy" id="172846"/>
    <lineage>
        <taxon>Eukaryota</taxon>
        <taxon>Metazoa</taxon>
        <taxon>Ecdysozoa</taxon>
        <taxon>Arthropoda</taxon>
        <taxon>Chelicerata</taxon>
        <taxon>Arachnida</taxon>
        <taxon>Araneae</taxon>
        <taxon>Araneomorphae</taxon>
        <taxon>Entelegynae</taxon>
        <taxon>Araneoidea</taxon>
        <taxon>Araneidae</taxon>
        <taxon>Caerostris</taxon>
    </lineage>
</organism>
<dbReference type="SUPFAM" id="SSF48350">
    <property type="entry name" value="GTPase activation domain, GAP"/>
    <property type="match status" value="1"/>
</dbReference>
<name>A0AAV4TMC7_CAEEX</name>
<feature type="domain" description="Rho-GAP" evidence="2">
    <location>
        <begin position="13"/>
        <end position="205"/>
    </location>
</feature>
<feature type="compositionally biased region" description="Polar residues" evidence="1">
    <location>
        <begin position="606"/>
        <end position="621"/>
    </location>
</feature>
<feature type="region of interest" description="Disordered" evidence="1">
    <location>
        <begin position="329"/>
        <end position="375"/>
    </location>
</feature>
<dbReference type="Proteomes" id="UP001054945">
    <property type="component" value="Unassembled WGS sequence"/>
</dbReference>
<keyword evidence="4" id="KW-1185">Reference proteome</keyword>
<proteinExistence type="predicted"/>
<gene>
    <name evidence="3" type="primary">ARHGAP21</name>
    <name evidence="3" type="ORF">CEXT_253062</name>
</gene>
<dbReference type="InterPro" id="IPR000198">
    <property type="entry name" value="RhoGAP_dom"/>
</dbReference>
<dbReference type="PROSITE" id="PS50238">
    <property type="entry name" value="RHOGAP"/>
    <property type="match status" value="1"/>
</dbReference>
<feature type="compositionally biased region" description="Polar residues" evidence="1">
    <location>
        <begin position="545"/>
        <end position="558"/>
    </location>
</feature>
<reference evidence="3 4" key="1">
    <citation type="submission" date="2021-06" db="EMBL/GenBank/DDBJ databases">
        <title>Caerostris extrusa draft genome.</title>
        <authorList>
            <person name="Kono N."/>
            <person name="Arakawa K."/>
        </authorList>
    </citation>
    <scope>NUCLEOTIDE SEQUENCE [LARGE SCALE GENOMIC DNA]</scope>
</reference>
<evidence type="ECO:0000259" key="2">
    <source>
        <dbReference type="PROSITE" id="PS50238"/>
    </source>
</evidence>
<accession>A0AAV4TMC7</accession>
<feature type="compositionally biased region" description="Basic and acidic residues" evidence="1">
    <location>
        <begin position="587"/>
        <end position="599"/>
    </location>
</feature>
<dbReference type="PANTHER" id="PTHR23175:SF23">
    <property type="entry name" value="PDZ DOMAIN-CONTAINING PROTEIN"/>
    <property type="match status" value="1"/>
</dbReference>
<feature type="region of interest" description="Disordered" evidence="1">
    <location>
        <begin position="579"/>
        <end position="621"/>
    </location>
</feature>
<dbReference type="InterPro" id="IPR008936">
    <property type="entry name" value="Rho_GTPase_activation_prot"/>
</dbReference>
<dbReference type="EMBL" id="BPLR01011398">
    <property type="protein sequence ID" value="GIY46314.1"/>
    <property type="molecule type" value="Genomic_DNA"/>
</dbReference>
<dbReference type="GO" id="GO:0007165">
    <property type="term" value="P:signal transduction"/>
    <property type="evidence" value="ECO:0007669"/>
    <property type="project" value="InterPro"/>
</dbReference>
<sequence length="621" mass="69546">MNSHIPKGASFGVKLENAPPGVTNEHIPLIVELCVQIVETRGLDTVGIYRVPGNNASVSVLTDLVNQGIDDDLIKDARWNDVNIVSSLLKAFFRKLPEPLLTSYLYPKFIQASETEDPVKRLKAIKHVLYHLPVHYFATLRYLMYHLKKVVEHSATNKMEARNLAIVFGPTLVRTIDNNMIAMVTDMPQQCYLIETMITYAEWLFEDCGDILPLEINVQDKRKTHPPSTIQSNALLSNINKLDEESLPHEMFTSFCNAASRHLRHRQKKKDPASYSKKRSGIIADDTDILANPNDDSIPSNFSVPEITNSKVVDTENLSDLSFGSCSSLISGSSKSKQRSVSKELEPQNDSLAAERQSSESSQETSSAALQPEEELVGQRYNKLSALAQEKIKNFEQETKALLRRDGQRRPRTSVCTPQVEWEQIEKEWQKAKLELEQEDLLDYLADDPSYMSCLLNRGTESTELSPPTEFTSTDLFQSKSGIPLSSSFSAVKEYTNPPNSRSSNFPAPFSESHYQNIKFTMKDEKSFNQHGSESSRTKSDKTDIPTSVSQPLLSSSALCDRTPGLSFEEYSPTCKSKYISNTSHSESSESKTKSKTQVEDENCIEATSQCTSDPTHPTNS</sequence>
<dbReference type="AlphaFoldDB" id="A0AAV4TMC7"/>
<evidence type="ECO:0000256" key="1">
    <source>
        <dbReference type="SAM" id="MobiDB-lite"/>
    </source>
</evidence>